<dbReference type="InterPro" id="IPR037682">
    <property type="entry name" value="TonB_C"/>
</dbReference>
<dbReference type="RefSeq" id="WP_386808960.1">
    <property type="nucleotide sequence ID" value="NZ_JBHTMV010000003.1"/>
</dbReference>
<dbReference type="InterPro" id="IPR039426">
    <property type="entry name" value="TonB-dep_rcpt-like"/>
</dbReference>
<dbReference type="Pfam" id="PF03544">
    <property type="entry name" value="TonB_C"/>
    <property type="match status" value="1"/>
</dbReference>
<evidence type="ECO:0000313" key="6">
    <source>
        <dbReference type="Proteomes" id="UP001597241"/>
    </source>
</evidence>
<keyword evidence="2" id="KW-1133">Transmembrane helix</keyword>
<evidence type="ECO:0000259" key="3">
    <source>
        <dbReference type="Pfam" id="PF03544"/>
    </source>
</evidence>
<feature type="transmembrane region" description="Helical" evidence="2">
    <location>
        <begin position="93"/>
        <end position="115"/>
    </location>
</feature>
<comment type="caution">
    <text evidence="5">The sequence shown here is derived from an EMBL/GenBank/DDBJ whole genome shotgun (WGS) entry which is preliminary data.</text>
</comment>
<dbReference type="Proteomes" id="UP001597241">
    <property type="component" value="Unassembled WGS sequence"/>
</dbReference>
<dbReference type="PANTHER" id="PTHR34978:SF3">
    <property type="entry name" value="SLR0241 PROTEIN"/>
    <property type="match status" value="1"/>
</dbReference>
<evidence type="ECO:0000259" key="4">
    <source>
        <dbReference type="Pfam" id="PF05569"/>
    </source>
</evidence>
<feature type="transmembrane region" description="Helical" evidence="2">
    <location>
        <begin position="34"/>
        <end position="51"/>
    </location>
</feature>
<dbReference type="Gene3D" id="2.170.130.10">
    <property type="entry name" value="TonB-dependent receptor, plug domain"/>
    <property type="match status" value="1"/>
</dbReference>
<reference evidence="6" key="1">
    <citation type="journal article" date="2019" name="Int. J. Syst. Evol. Microbiol.">
        <title>The Global Catalogue of Microorganisms (GCM) 10K type strain sequencing project: providing services to taxonomists for standard genome sequencing and annotation.</title>
        <authorList>
            <consortium name="The Broad Institute Genomics Platform"/>
            <consortium name="The Broad Institute Genome Sequencing Center for Infectious Disease"/>
            <person name="Wu L."/>
            <person name="Ma J."/>
        </authorList>
    </citation>
    <scope>NUCLEOTIDE SEQUENCE [LARGE SCALE GENOMIC DNA]</scope>
    <source>
        <strain evidence="6">CCUG 62221</strain>
    </source>
</reference>
<feature type="transmembrane region" description="Helical" evidence="2">
    <location>
        <begin position="6"/>
        <end position="22"/>
    </location>
</feature>
<dbReference type="InterPro" id="IPR052173">
    <property type="entry name" value="Beta-lactam_resp_regulator"/>
</dbReference>
<comment type="subcellular location">
    <subcellularLocation>
        <location evidence="1">Cell outer membrane</location>
        <topology evidence="1">Multi-pass membrane protein</topology>
    </subcellularLocation>
</comment>
<dbReference type="PANTHER" id="PTHR34978">
    <property type="entry name" value="POSSIBLE SENSOR-TRANSDUCER PROTEIN BLAR"/>
    <property type="match status" value="1"/>
</dbReference>
<keyword evidence="1" id="KW-0813">Transport</keyword>
<name>A0ABW3WQ02_9FLAO</name>
<proteinExistence type="inferred from homology"/>
<keyword evidence="1 2" id="KW-0472">Membrane</keyword>
<keyword evidence="1" id="KW-0998">Cell outer membrane</keyword>
<dbReference type="EMBL" id="JBHTMV010000003">
    <property type="protein sequence ID" value="MFD1293768.1"/>
    <property type="molecule type" value="Genomic_DNA"/>
</dbReference>
<dbReference type="InterPro" id="IPR008756">
    <property type="entry name" value="Peptidase_M56"/>
</dbReference>
<dbReference type="Pfam" id="PF05569">
    <property type="entry name" value="Peptidase_M56"/>
    <property type="match status" value="1"/>
</dbReference>
<accession>A0ABW3WQ02</accession>
<keyword evidence="1 2" id="KW-0812">Transmembrane</keyword>
<dbReference type="PROSITE" id="PS52016">
    <property type="entry name" value="TONB_DEPENDENT_REC_3"/>
    <property type="match status" value="1"/>
</dbReference>
<feature type="transmembrane region" description="Helical" evidence="2">
    <location>
        <begin position="127"/>
        <end position="147"/>
    </location>
</feature>
<evidence type="ECO:0000256" key="1">
    <source>
        <dbReference type="PROSITE-ProRule" id="PRU01360"/>
    </source>
</evidence>
<dbReference type="SUPFAM" id="SSF74653">
    <property type="entry name" value="TolA/TonB C-terminal domain"/>
    <property type="match status" value="1"/>
</dbReference>
<evidence type="ECO:0000256" key="2">
    <source>
        <dbReference type="SAM" id="Phobius"/>
    </source>
</evidence>
<dbReference type="CDD" id="cd07341">
    <property type="entry name" value="M56_BlaR1_MecR1_like"/>
    <property type="match status" value="1"/>
</dbReference>
<evidence type="ECO:0000313" key="5">
    <source>
        <dbReference type="EMBL" id="MFD1293768.1"/>
    </source>
</evidence>
<keyword evidence="6" id="KW-1185">Reference proteome</keyword>
<feature type="domain" description="TonB C-terminal" evidence="3">
    <location>
        <begin position="439"/>
        <end position="498"/>
    </location>
</feature>
<feature type="domain" description="Peptidase M56" evidence="4">
    <location>
        <begin position="149"/>
        <end position="252"/>
    </location>
</feature>
<gene>
    <name evidence="5" type="ORF">ACFQ5N_07975</name>
</gene>
<keyword evidence="1" id="KW-1134">Transmembrane beta strand</keyword>
<dbReference type="Gene3D" id="3.30.1150.10">
    <property type="match status" value="1"/>
</dbReference>
<dbReference type="InterPro" id="IPR037066">
    <property type="entry name" value="Plug_dom_sf"/>
</dbReference>
<organism evidence="5 6">
    <name type="scientific">Lutibacter holmesii</name>
    <dbReference type="NCBI Taxonomy" id="1137985"/>
    <lineage>
        <taxon>Bacteria</taxon>
        <taxon>Pseudomonadati</taxon>
        <taxon>Bacteroidota</taxon>
        <taxon>Flavobacteriia</taxon>
        <taxon>Flavobacteriales</taxon>
        <taxon>Flavobacteriaceae</taxon>
        <taxon>Lutibacter</taxon>
    </lineage>
</organism>
<protein>
    <submittedName>
        <fullName evidence="5">M56 family metallopeptidase</fullName>
    </submittedName>
</protein>
<sequence>MINYILQVLLFQALFLAVYDFFLQKETFFKLNRIYLLASPLLSFLIPFLKLESMQQTIPQEYIVQLPTVFLNPQAVLENTTANTTLSDYLPSIFYAGVLIFTMLFLVRLAQILLLIKKNTIVKKKNYNLVILATKQAAFSFFNYVFISNRLQTKKELNIIQHELIHCKQKHSIDLLVFEVLKIILWFNPLIYVYQKRITLLHEYIADAEVVKVTDKNTYFNNLLSETFNVEHISFINQFYKQSFIKKRIAMITKNKSEKMKQFKYLLIVPLLFGMLIYSSCSENANNEISEINSIIENEEVSINGKYFTAKNGTIIFIGTSLDGEVISYENMTEKEKRISDNFSSKESEGIDYSLILEPNGTRAHFIKTPIPPIQKTTVEVDRSVSFATIEDVPVYPGCEGTNEELRLCLQENITKHVGANFNSDLANSLGLDAGTKRIFVMFKIDEEGKIAEVKARAPHKALVEEAKRVINSLPKMIPGKMEGKPVAVKYSLPIAFKVNGNGKKTATKLPEDLIYLLDGKEITKKEMQKIKPDDIESINVLKGENALEKYGKKGENGVIEITLKKL</sequence>
<comment type="similarity">
    <text evidence="1">Belongs to the TonB-dependent receptor family.</text>
</comment>